<feature type="transmembrane region" description="Helical" evidence="6">
    <location>
        <begin position="16"/>
        <end position="37"/>
    </location>
</feature>
<keyword evidence="4 6" id="KW-0472">Membrane</keyword>
<feature type="transmembrane region" description="Helical" evidence="6">
    <location>
        <begin position="101"/>
        <end position="122"/>
    </location>
</feature>
<keyword evidence="2 6" id="KW-0812">Transmembrane</keyword>
<feature type="compositionally biased region" description="Basic and acidic residues" evidence="5">
    <location>
        <begin position="358"/>
        <end position="368"/>
    </location>
</feature>
<feature type="region of interest" description="Disordered" evidence="5">
    <location>
        <begin position="333"/>
        <end position="368"/>
    </location>
</feature>
<feature type="compositionally biased region" description="Low complexity" evidence="5">
    <location>
        <begin position="343"/>
        <end position="355"/>
    </location>
</feature>
<evidence type="ECO:0000256" key="3">
    <source>
        <dbReference type="ARBA" id="ARBA00022989"/>
    </source>
</evidence>
<dbReference type="SUPFAM" id="SSF81324">
    <property type="entry name" value="Voltage-gated potassium channels"/>
    <property type="match status" value="1"/>
</dbReference>
<feature type="transmembrane region" description="Helical" evidence="6">
    <location>
        <begin position="68"/>
        <end position="89"/>
    </location>
</feature>
<dbReference type="AlphaFoldDB" id="A0AB39URA4"/>
<evidence type="ECO:0000256" key="4">
    <source>
        <dbReference type="ARBA" id="ARBA00023136"/>
    </source>
</evidence>
<dbReference type="GO" id="GO:0016020">
    <property type="term" value="C:membrane"/>
    <property type="evidence" value="ECO:0007669"/>
    <property type="project" value="UniProtKB-SubCell"/>
</dbReference>
<proteinExistence type="predicted"/>
<dbReference type="InterPro" id="IPR027359">
    <property type="entry name" value="Volt_channel_dom_sf"/>
</dbReference>
<dbReference type="RefSeq" id="WP_369599895.1">
    <property type="nucleotide sequence ID" value="NZ_CP154858.1"/>
</dbReference>
<evidence type="ECO:0000256" key="1">
    <source>
        <dbReference type="ARBA" id="ARBA00004141"/>
    </source>
</evidence>
<keyword evidence="3 6" id="KW-1133">Transmembrane helix</keyword>
<evidence type="ECO:0000256" key="2">
    <source>
        <dbReference type="ARBA" id="ARBA00022692"/>
    </source>
</evidence>
<name>A0AB39URA4_9GAMM</name>
<dbReference type="Gene3D" id="1.20.120.350">
    <property type="entry name" value="Voltage-gated potassium channels. Chain C"/>
    <property type="match status" value="1"/>
</dbReference>
<dbReference type="EMBL" id="CP154858">
    <property type="protein sequence ID" value="XDT70854.1"/>
    <property type="molecule type" value="Genomic_DNA"/>
</dbReference>
<evidence type="ECO:0008006" key="8">
    <source>
        <dbReference type="Google" id="ProtNLM"/>
    </source>
</evidence>
<accession>A0AB39URA4</accession>
<evidence type="ECO:0000256" key="6">
    <source>
        <dbReference type="SAM" id="Phobius"/>
    </source>
</evidence>
<evidence type="ECO:0000256" key="5">
    <source>
        <dbReference type="SAM" id="MobiDB-lite"/>
    </source>
</evidence>
<evidence type="ECO:0000313" key="7">
    <source>
        <dbReference type="EMBL" id="XDT70854.1"/>
    </source>
</evidence>
<comment type="subcellular location">
    <subcellularLocation>
        <location evidence="1">Membrane</location>
        <topology evidence="1">Multi-pass membrane protein</topology>
    </subcellularLocation>
</comment>
<dbReference type="KEGG" id="tcd:AAIA72_08495"/>
<protein>
    <recommendedName>
        <fullName evidence="8">Ion transporter</fullName>
    </recommendedName>
</protein>
<reference evidence="7" key="1">
    <citation type="submission" date="2024-05" db="EMBL/GenBank/DDBJ databases">
        <title>Genome sequencing of novel strain.</title>
        <authorList>
            <person name="Ganbat D."/>
            <person name="Ganbat S."/>
            <person name="Lee S.-J."/>
        </authorList>
    </citation>
    <scope>NUCLEOTIDE SEQUENCE</scope>
    <source>
        <strain evidence="7">SMD15-11</strain>
    </source>
</reference>
<sequence length="368" mass="42122">MLNFNRQKLREHHEGLWLLWDLTMLAVLVANLVMLLFDTLYATEAVRGALARSIPALHDAWAPVHANFALVDLGFVAFFLTEFFLRWLIAIRRREYVRWYFFPFLHWYDLVGCIPVAGARIFRFLRIASILYRLQRAGVIDLTQTRVFAFIHFYYNVFLEELSDRIVIKVLSDAQADLRMGSPLIRQIREEVVQPRLPAVYQWIAHILHQAGQVIEAEETGQAINGHVRESVRRAIRESADIRRFARLPVVGDTIETLLENAVTDVVVQSIIHLLKDMTADRVENLAERVHERTSVSEADRHLDRQILMLVDESLELVKAHVAQQRWKAHFADDLPDGAPDTASGAEAGASSASGVPDRPEQHRNELG</sequence>
<organism evidence="7">
    <name type="scientific">Thermohahella caldifontis</name>
    <dbReference type="NCBI Taxonomy" id="3142973"/>
    <lineage>
        <taxon>Bacteria</taxon>
        <taxon>Pseudomonadati</taxon>
        <taxon>Pseudomonadota</taxon>
        <taxon>Gammaproteobacteria</taxon>
        <taxon>Oceanospirillales</taxon>
        <taxon>Hahellaceae</taxon>
        <taxon>Thermohahella</taxon>
    </lineage>
</organism>
<gene>
    <name evidence="7" type="ORF">AAIA72_08495</name>
</gene>